<comment type="function">
    <text evidence="11">Key component of the proton channel; it plays a direct role in the translocation of protons across the membrane.</text>
</comment>
<accession>A0A2H0RAK3</accession>
<organism evidence="12 13">
    <name type="scientific">candidate division WWE3 bacterium CG10_big_fil_rev_8_21_14_0_10_32_10</name>
    <dbReference type="NCBI Taxonomy" id="1975090"/>
    <lineage>
        <taxon>Bacteria</taxon>
        <taxon>Katanobacteria</taxon>
    </lineage>
</organism>
<dbReference type="InterPro" id="IPR000568">
    <property type="entry name" value="ATP_synth_F0_asu"/>
</dbReference>
<keyword evidence="9 11" id="KW-0472">Membrane</keyword>
<evidence type="ECO:0000256" key="9">
    <source>
        <dbReference type="ARBA" id="ARBA00023136"/>
    </source>
</evidence>
<comment type="similarity">
    <text evidence="2 11">Belongs to the ATPase A chain family.</text>
</comment>
<evidence type="ECO:0000256" key="2">
    <source>
        <dbReference type="ARBA" id="ARBA00006810"/>
    </source>
</evidence>
<feature type="transmembrane region" description="Helical" evidence="11">
    <location>
        <begin position="20"/>
        <end position="42"/>
    </location>
</feature>
<evidence type="ECO:0000256" key="5">
    <source>
        <dbReference type="ARBA" id="ARBA00022692"/>
    </source>
</evidence>
<keyword evidence="10 11" id="KW-0066">ATP synthesis</keyword>
<keyword evidence="4 11" id="KW-0138">CF(0)</keyword>
<keyword evidence="11" id="KW-1003">Cell membrane</keyword>
<gene>
    <name evidence="11" type="primary">atpB</name>
    <name evidence="12" type="ORF">COV24_02385</name>
</gene>
<keyword evidence="5 11" id="KW-0812">Transmembrane</keyword>
<feature type="transmembrane region" description="Helical" evidence="11">
    <location>
        <begin position="124"/>
        <end position="144"/>
    </location>
</feature>
<dbReference type="CDD" id="cd00310">
    <property type="entry name" value="ATP-synt_Fo_a_6"/>
    <property type="match status" value="1"/>
</dbReference>
<evidence type="ECO:0000313" key="12">
    <source>
        <dbReference type="EMBL" id="PIR43507.1"/>
    </source>
</evidence>
<proteinExistence type="inferred from homology"/>
<dbReference type="PANTHER" id="PTHR42823:SF3">
    <property type="entry name" value="ATP SYNTHASE SUBUNIT A, CHLOROPLASTIC"/>
    <property type="match status" value="1"/>
</dbReference>
<dbReference type="GO" id="GO:0046933">
    <property type="term" value="F:proton-transporting ATP synthase activity, rotational mechanism"/>
    <property type="evidence" value="ECO:0007669"/>
    <property type="project" value="UniProtKB-UniRule"/>
</dbReference>
<dbReference type="GO" id="GO:0005886">
    <property type="term" value="C:plasma membrane"/>
    <property type="evidence" value="ECO:0007669"/>
    <property type="project" value="UniProtKB-SubCell"/>
</dbReference>
<keyword evidence="6 11" id="KW-0375">Hydrogen ion transport</keyword>
<feature type="transmembrane region" description="Helical" evidence="11">
    <location>
        <begin position="81"/>
        <end position="104"/>
    </location>
</feature>
<feature type="transmembrane region" description="Helical" evidence="11">
    <location>
        <begin position="165"/>
        <end position="182"/>
    </location>
</feature>
<dbReference type="GO" id="GO:0042777">
    <property type="term" value="P:proton motive force-driven plasma membrane ATP synthesis"/>
    <property type="evidence" value="ECO:0007669"/>
    <property type="project" value="TreeGrafter"/>
</dbReference>
<evidence type="ECO:0000313" key="13">
    <source>
        <dbReference type="Proteomes" id="UP000230214"/>
    </source>
</evidence>
<dbReference type="PANTHER" id="PTHR42823">
    <property type="entry name" value="ATP SYNTHASE SUBUNIT A, CHLOROPLASTIC"/>
    <property type="match status" value="1"/>
</dbReference>
<dbReference type="InterPro" id="IPR035908">
    <property type="entry name" value="F0_ATP_A_sf"/>
</dbReference>
<dbReference type="Pfam" id="PF00119">
    <property type="entry name" value="ATP-synt_A"/>
    <property type="match status" value="1"/>
</dbReference>
<keyword evidence="7 11" id="KW-1133">Transmembrane helix</keyword>
<dbReference type="Proteomes" id="UP000230214">
    <property type="component" value="Unassembled WGS sequence"/>
</dbReference>
<dbReference type="HAMAP" id="MF_01393">
    <property type="entry name" value="ATP_synth_a_bact"/>
    <property type="match status" value="1"/>
</dbReference>
<feature type="transmembrane region" description="Helical" evidence="11">
    <location>
        <begin position="194"/>
        <end position="214"/>
    </location>
</feature>
<evidence type="ECO:0000256" key="3">
    <source>
        <dbReference type="ARBA" id="ARBA00022448"/>
    </source>
</evidence>
<dbReference type="Gene3D" id="1.20.120.220">
    <property type="entry name" value="ATP synthase, F0 complex, subunit A"/>
    <property type="match status" value="1"/>
</dbReference>
<dbReference type="SUPFAM" id="SSF81336">
    <property type="entry name" value="F1F0 ATP synthase subunit A"/>
    <property type="match status" value="1"/>
</dbReference>
<feature type="transmembrane region" description="Helical" evidence="11">
    <location>
        <begin position="221"/>
        <end position="246"/>
    </location>
</feature>
<reference evidence="12 13" key="1">
    <citation type="submission" date="2017-09" db="EMBL/GenBank/DDBJ databases">
        <title>Depth-based differentiation of microbial function through sediment-hosted aquifers and enrichment of novel symbionts in the deep terrestrial subsurface.</title>
        <authorList>
            <person name="Probst A.J."/>
            <person name="Ladd B."/>
            <person name="Jarett J.K."/>
            <person name="Geller-Mcgrath D.E."/>
            <person name="Sieber C.M."/>
            <person name="Emerson J.B."/>
            <person name="Anantharaman K."/>
            <person name="Thomas B.C."/>
            <person name="Malmstrom R."/>
            <person name="Stieglmeier M."/>
            <person name="Klingl A."/>
            <person name="Woyke T."/>
            <person name="Ryan C.M."/>
            <person name="Banfield J.F."/>
        </authorList>
    </citation>
    <scope>NUCLEOTIDE SEQUENCE [LARGE SCALE GENOMIC DNA]</scope>
    <source>
        <strain evidence="12">CG10_big_fil_rev_8_21_14_0_10_32_10</strain>
    </source>
</reference>
<comment type="subcellular location">
    <subcellularLocation>
        <location evidence="11">Cell membrane</location>
        <topology evidence="11">Multi-pass membrane protein</topology>
    </subcellularLocation>
    <subcellularLocation>
        <location evidence="1">Membrane</location>
        <topology evidence="1">Multi-pass membrane protein</topology>
    </subcellularLocation>
</comment>
<dbReference type="AlphaFoldDB" id="A0A2H0RAK3"/>
<dbReference type="GO" id="GO:0045259">
    <property type="term" value="C:proton-transporting ATP synthase complex"/>
    <property type="evidence" value="ECO:0007669"/>
    <property type="project" value="UniProtKB-KW"/>
</dbReference>
<evidence type="ECO:0000256" key="6">
    <source>
        <dbReference type="ARBA" id="ARBA00022781"/>
    </source>
</evidence>
<dbReference type="InterPro" id="IPR045082">
    <property type="entry name" value="ATP_syn_F0_a_bact/chloroplast"/>
</dbReference>
<evidence type="ECO:0000256" key="11">
    <source>
        <dbReference type="HAMAP-Rule" id="MF_01393"/>
    </source>
</evidence>
<protein>
    <recommendedName>
        <fullName evidence="11">ATP synthase subunit a</fullName>
    </recommendedName>
    <alternativeName>
        <fullName evidence="11">ATP synthase F0 sector subunit a</fullName>
    </alternativeName>
    <alternativeName>
        <fullName evidence="11">F-ATPase subunit 6</fullName>
    </alternativeName>
</protein>
<evidence type="ECO:0000256" key="1">
    <source>
        <dbReference type="ARBA" id="ARBA00004141"/>
    </source>
</evidence>
<name>A0A2H0RAK3_UNCKA</name>
<evidence type="ECO:0000256" key="10">
    <source>
        <dbReference type="ARBA" id="ARBA00023310"/>
    </source>
</evidence>
<evidence type="ECO:0000256" key="8">
    <source>
        <dbReference type="ARBA" id="ARBA00023065"/>
    </source>
</evidence>
<comment type="caution">
    <text evidence="12">The sequence shown here is derived from an EMBL/GenBank/DDBJ whole genome shotgun (WGS) entry which is preliminary data.</text>
</comment>
<evidence type="ECO:0000256" key="7">
    <source>
        <dbReference type="ARBA" id="ARBA00022989"/>
    </source>
</evidence>
<dbReference type="EMBL" id="PCXU01000021">
    <property type="protein sequence ID" value="PIR43507.1"/>
    <property type="molecule type" value="Genomic_DNA"/>
</dbReference>
<keyword evidence="3 11" id="KW-0813">Transport</keyword>
<sequence length="256" mass="28365">MKSESISLSPNIIAHVLNIPINSVMLGTFFVTIIILLVAFAIKSNISLIPSRFQYSLEFIVNFFYSKSKDSVLNKDHAERLTYLVFSLFIFIFFANQFSLIPLVQNIVINDGNLFKTPTAHLSQTLALSISVVLLSNIVALYISPLKHIDNLLNLSSFKIKSVKELPNVFLGLFLGVLNIIGEFSKVISLACRLFGNVFAGEVMVLIIVSLSVYTSFIVPIPFILISTFSGLIQAMVFSFLALSFISNNLNAVVEN</sequence>
<keyword evidence="8 11" id="KW-0406">Ion transport</keyword>
<evidence type="ECO:0000256" key="4">
    <source>
        <dbReference type="ARBA" id="ARBA00022547"/>
    </source>
</evidence>